<dbReference type="AlphaFoldDB" id="A9UQY1"/>
<dbReference type="IntAct" id="A9UQY1">
    <property type="interactions" value="1"/>
</dbReference>
<dbReference type="OMA" id="PMHCLAT"/>
<dbReference type="InParanoid" id="A9UQY1"/>
<dbReference type="Pfam" id="PF02037">
    <property type="entry name" value="SAP"/>
    <property type="match status" value="1"/>
</dbReference>
<dbReference type="GeneID" id="5887897"/>
<dbReference type="Gene3D" id="1.10.720.30">
    <property type="entry name" value="SAP domain"/>
    <property type="match status" value="1"/>
</dbReference>
<feature type="domain" description="SAP" evidence="2">
    <location>
        <begin position="17"/>
        <end position="51"/>
    </location>
</feature>
<feature type="compositionally biased region" description="Basic and acidic residues" evidence="1">
    <location>
        <begin position="78"/>
        <end position="87"/>
    </location>
</feature>
<proteinExistence type="predicted"/>
<evidence type="ECO:0000313" key="3">
    <source>
        <dbReference type="EMBL" id="EDQ92677.1"/>
    </source>
</evidence>
<dbReference type="Proteomes" id="UP000001357">
    <property type="component" value="Unassembled WGS sequence"/>
</dbReference>
<feature type="region of interest" description="Disordered" evidence="1">
    <location>
        <begin position="103"/>
        <end position="136"/>
    </location>
</feature>
<protein>
    <recommendedName>
        <fullName evidence="2">SAP domain-containing protein</fullName>
    </recommendedName>
</protein>
<evidence type="ECO:0000256" key="1">
    <source>
        <dbReference type="SAM" id="MobiDB-lite"/>
    </source>
</evidence>
<dbReference type="InterPro" id="IPR046347">
    <property type="entry name" value="bZIP_sf"/>
</dbReference>
<dbReference type="InterPro" id="IPR003034">
    <property type="entry name" value="SAP_dom"/>
</dbReference>
<feature type="compositionally biased region" description="Basic and acidic residues" evidence="1">
    <location>
        <begin position="121"/>
        <end position="136"/>
    </location>
</feature>
<dbReference type="KEGG" id="mbr:MONBRDRAFT_31046"/>
<evidence type="ECO:0000313" key="4">
    <source>
        <dbReference type="Proteomes" id="UP000001357"/>
    </source>
</evidence>
<organism evidence="3 4">
    <name type="scientific">Monosiga brevicollis</name>
    <name type="common">Choanoflagellate</name>
    <dbReference type="NCBI Taxonomy" id="81824"/>
    <lineage>
        <taxon>Eukaryota</taxon>
        <taxon>Choanoflagellata</taxon>
        <taxon>Craspedida</taxon>
        <taxon>Salpingoecidae</taxon>
        <taxon>Monosiga</taxon>
    </lineage>
</organism>
<reference evidence="3 4" key="1">
    <citation type="journal article" date="2008" name="Nature">
        <title>The genome of the choanoflagellate Monosiga brevicollis and the origin of metazoans.</title>
        <authorList>
            <consortium name="JGI Sequencing"/>
            <person name="King N."/>
            <person name="Westbrook M.J."/>
            <person name="Young S.L."/>
            <person name="Kuo A."/>
            <person name="Abedin M."/>
            <person name="Chapman J."/>
            <person name="Fairclough S."/>
            <person name="Hellsten U."/>
            <person name="Isogai Y."/>
            <person name="Letunic I."/>
            <person name="Marr M."/>
            <person name="Pincus D."/>
            <person name="Putnam N."/>
            <person name="Rokas A."/>
            <person name="Wright K.J."/>
            <person name="Zuzow R."/>
            <person name="Dirks W."/>
            <person name="Good M."/>
            <person name="Goodstein D."/>
            <person name="Lemons D."/>
            <person name="Li W."/>
            <person name="Lyons J.B."/>
            <person name="Morris A."/>
            <person name="Nichols S."/>
            <person name="Richter D.J."/>
            <person name="Salamov A."/>
            <person name="Bork P."/>
            <person name="Lim W.A."/>
            <person name="Manning G."/>
            <person name="Miller W.T."/>
            <person name="McGinnis W."/>
            <person name="Shapiro H."/>
            <person name="Tjian R."/>
            <person name="Grigoriev I.V."/>
            <person name="Rokhsar D."/>
        </authorList>
    </citation>
    <scope>NUCLEOTIDE SEQUENCE [LARGE SCALE GENOMIC DNA]</scope>
    <source>
        <strain evidence="4">MX1 / ATCC 50154</strain>
    </source>
</reference>
<gene>
    <name evidence="3" type="ORF">MONBRDRAFT_31046</name>
</gene>
<feature type="compositionally biased region" description="Basic and acidic residues" evidence="1">
    <location>
        <begin position="103"/>
        <end position="112"/>
    </location>
</feature>
<feature type="region of interest" description="Disordered" evidence="1">
    <location>
        <begin position="62"/>
        <end position="90"/>
    </location>
</feature>
<dbReference type="RefSeq" id="XP_001742439.1">
    <property type="nucleotide sequence ID" value="XM_001742387.1"/>
</dbReference>
<dbReference type="SUPFAM" id="SSF57959">
    <property type="entry name" value="Leucine zipper domain"/>
    <property type="match status" value="1"/>
</dbReference>
<dbReference type="GO" id="GO:0003700">
    <property type="term" value="F:DNA-binding transcription factor activity"/>
    <property type="evidence" value="ECO:0007669"/>
    <property type="project" value="InterPro"/>
</dbReference>
<dbReference type="EMBL" id="CH991543">
    <property type="protein sequence ID" value="EDQ92677.1"/>
    <property type="molecule type" value="Genomic_DNA"/>
</dbReference>
<dbReference type="SUPFAM" id="SSF68906">
    <property type="entry name" value="SAP domain"/>
    <property type="match status" value="1"/>
</dbReference>
<dbReference type="InterPro" id="IPR036361">
    <property type="entry name" value="SAP_dom_sf"/>
</dbReference>
<dbReference type="SMART" id="SM00513">
    <property type="entry name" value="SAP"/>
    <property type="match status" value="1"/>
</dbReference>
<accession>A9UQY1</accession>
<name>A9UQY1_MONBE</name>
<keyword evidence="4" id="KW-1185">Reference proteome</keyword>
<sequence>MSDAKREASDGSDICIPSKLTVDELRDELRCRKLPTTGLKPSLITRLEEALSLPGAPMHCLATAAPKPEEKRKKRASNKKEPTRDEFGSEEEYQLAWTKWRESRDNNNESVKRSRMMAKKKREEQERVHEEREAQNRKLETVVSSMRDEVKFLNKVLKTPELLDRQELVRLEELLAKGMPANAS</sequence>
<evidence type="ECO:0000259" key="2">
    <source>
        <dbReference type="PROSITE" id="PS50800"/>
    </source>
</evidence>
<dbReference type="Gene3D" id="1.20.5.170">
    <property type="match status" value="1"/>
</dbReference>
<dbReference type="PROSITE" id="PS50800">
    <property type="entry name" value="SAP"/>
    <property type="match status" value="1"/>
</dbReference>